<organism evidence="2 3">
    <name type="scientific">Methylorubrum extorquens (strain CM4 / NCIMB 13688)</name>
    <name type="common">Methylobacterium extorquens</name>
    <dbReference type="NCBI Taxonomy" id="440085"/>
    <lineage>
        <taxon>Bacteria</taxon>
        <taxon>Pseudomonadati</taxon>
        <taxon>Pseudomonadota</taxon>
        <taxon>Alphaproteobacteria</taxon>
        <taxon>Hyphomicrobiales</taxon>
        <taxon>Methylobacteriaceae</taxon>
        <taxon>Methylorubrum</taxon>
    </lineage>
</organism>
<dbReference type="HOGENOM" id="CLU_713325_0_0_5"/>
<dbReference type="EMBL" id="CP001298">
    <property type="protein sequence ID" value="ACK81034.1"/>
    <property type="molecule type" value="Genomic_DNA"/>
</dbReference>
<dbReference type="KEGG" id="mch:Mchl_0078"/>
<protein>
    <recommendedName>
        <fullName evidence="4">Competence CoiA family protein</fullName>
    </recommendedName>
</protein>
<evidence type="ECO:0000313" key="2">
    <source>
        <dbReference type="EMBL" id="ACK81034.1"/>
    </source>
</evidence>
<name>B7L1E0_METC4</name>
<gene>
    <name evidence="2" type="ordered locus">Mchl_0078</name>
</gene>
<accession>B7L1E0</accession>
<sequence>MSIHTVGHMVEGAVRAYTREGLLFGERPNGSIVHISEVPSGLACDCRCPNCGTPLVARRGEQLGHHFGHHNTVGERACAGGPETALHRFAKELLAAKLALVLPPLYRNGEGKARYAGGFHRFDAALLEHRLGAIVPDVIVRRADRDLLVEFHVTHACDATKIAKIASLGTAAIEVDLSGLALNAPRAELEAAILERAPRRWLHNPKLGWVGGIHGPVTTRITPASSRSLTALEKAYASAYREALSTPSRSLARHRVEADGLVRTIGVEVAGIGCFTASPRDWQAVILLNALEGALVGRSSIVSAKAALQQIRERGWLRPRFSRLPPAEAKALSAALPSYASPADAITAWAMTLSREGILVPSSARGQWVIRRETLQRVREARQQKEARPSSRSGPADPT</sequence>
<feature type="region of interest" description="Disordered" evidence="1">
    <location>
        <begin position="379"/>
        <end position="399"/>
    </location>
</feature>
<feature type="compositionally biased region" description="Basic and acidic residues" evidence="1">
    <location>
        <begin position="379"/>
        <end position="389"/>
    </location>
</feature>
<evidence type="ECO:0000313" key="3">
    <source>
        <dbReference type="Proteomes" id="UP000002385"/>
    </source>
</evidence>
<reference evidence="3" key="1">
    <citation type="submission" date="2008-12" db="EMBL/GenBank/DDBJ databases">
        <title>Complete sequence of chromosome of Methylobacterium chloromethanicum CM4.</title>
        <authorList>
            <consortium name="US DOE Joint Genome Institute"/>
            <person name="Lucas S."/>
            <person name="Copeland A."/>
            <person name="Lapidus A."/>
            <person name="Glavina del Rio T."/>
            <person name="Dalin E."/>
            <person name="Tice H."/>
            <person name="Bruce D."/>
            <person name="Goodwin L."/>
            <person name="Pitluck S."/>
            <person name="Chertkov O."/>
            <person name="Brettin T."/>
            <person name="Detter J.C."/>
            <person name="Han C."/>
            <person name="Larimer F."/>
            <person name="Land M."/>
            <person name="Hauser L."/>
            <person name="Kyrpides N."/>
            <person name="Mikhailova N."/>
            <person name="Marx C."/>
            <person name="Richardson P."/>
        </authorList>
    </citation>
    <scope>NUCLEOTIDE SEQUENCE [LARGE SCALE GENOMIC DNA]</scope>
    <source>
        <strain evidence="3">CM4 / NCIMB 13688</strain>
    </source>
</reference>
<reference evidence="2 3" key="2">
    <citation type="journal article" date="2012" name="J. Bacteriol.">
        <title>Complete genome sequences of six strains of the genus Methylobacterium.</title>
        <authorList>
            <person name="Marx C.J."/>
            <person name="Bringel F."/>
            <person name="Chistoserdova L."/>
            <person name="Moulin L."/>
            <person name="Farhan Ul Haque M."/>
            <person name="Fleischman D.E."/>
            <person name="Gruffaz C."/>
            <person name="Jourand P."/>
            <person name="Knief C."/>
            <person name="Lee M.C."/>
            <person name="Muller E.E."/>
            <person name="Nadalig T."/>
            <person name="Peyraud R."/>
            <person name="Roselli S."/>
            <person name="Russ L."/>
            <person name="Goodwin L.A."/>
            <person name="Ivanova N."/>
            <person name="Kyrpides N."/>
            <person name="Lajus A."/>
            <person name="Land M.L."/>
            <person name="Medigue C."/>
            <person name="Mikhailova N."/>
            <person name="Nolan M."/>
            <person name="Woyke T."/>
            <person name="Stolyar S."/>
            <person name="Vorholt J.A."/>
            <person name="Vuilleumier S."/>
        </authorList>
    </citation>
    <scope>NUCLEOTIDE SEQUENCE [LARGE SCALE GENOMIC DNA]</scope>
    <source>
        <strain evidence="3">CM4 / NCIMB 13688</strain>
    </source>
</reference>
<proteinExistence type="predicted"/>
<evidence type="ECO:0000256" key="1">
    <source>
        <dbReference type="SAM" id="MobiDB-lite"/>
    </source>
</evidence>
<evidence type="ECO:0008006" key="4">
    <source>
        <dbReference type="Google" id="ProtNLM"/>
    </source>
</evidence>
<dbReference type="Proteomes" id="UP000002385">
    <property type="component" value="Chromosome"/>
</dbReference>
<dbReference type="AlphaFoldDB" id="B7L1E0"/>